<dbReference type="InterPro" id="IPR007117">
    <property type="entry name" value="Expansin_CBD"/>
</dbReference>
<organism evidence="8 9">
    <name type="scientific">Brassica carinata</name>
    <name type="common">Ethiopian mustard</name>
    <name type="synonym">Abyssinian cabbage</name>
    <dbReference type="NCBI Taxonomy" id="52824"/>
    <lineage>
        <taxon>Eukaryota</taxon>
        <taxon>Viridiplantae</taxon>
        <taxon>Streptophyta</taxon>
        <taxon>Embryophyta</taxon>
        <taxon>Tracheophyta</taxon>
        <taxon>Spermatophyta</taxon>
        <taxon>Magnoliopsida</taxon>
        <taxon>eudicotyledons</taxon>
        <taxon>Gunneridae</taxon>
        <taxon>Pentapetalae</taxon>
        <taxon>rosids</taxon>
        <taxon>malvids</taxon>
        <taxon>Brassicales</taxon>
        <taxon>Brassicaceae</taxon>
        <taxon>Brassiceae</taxon>
        <taxon>Brassica</taxon>
    </lineage>
</organism>
<evidence type="ECO:0000256" key="4">
    <source>
        <dbReference type="SAM" id="MobiDB-lite"/>
    </source>
</evidence>
<feature type="region of interest" description="Disordered" evidence="4">
    <location>
        <begin position="346"/>
        <end position="366"/>
    </location>
</feature>
<dbReference type="PRINTS" id="PR00829">
    <property type="entry name" value="LOLP1ALLERGN"/>
</dbReference>
<keyword evidence="2" id="KW-0964">Secreted</keyword>
<dbReference type="InterPro" id="IPR036908">
    <property type="entry name" value="RlpA-like_sf"/>
</dbReference>
<feature type="region of interest" description="Disordered" evidence="4">
    <location>
        <begin position="280"/>
        <end position="319"/>
    </location>
</feature>
<dbReference type="Pfam" id="PF03330">
    <property type="entry name" value="DPBB_1"/>
    <property type="match status" value="1"/>
</dbReference>
<evidence type="ECO:0000256" key="3">
    <source>
        <dbReference type="RuleBase" id="RU003460"/>
    </source>
</evidence>
<comment type="similarity">
    <text evidence="3">Belongs to the expansin family.</text>
</comment>
<feature type="signal peptide" evidence="5">
    <location>
        <begin position="1"/>
        <end position="25"/>
    </location>
</feature>
<dbReference type="EMBL" id="JAAMPC010000002">
    <property type="protein sequence ID" value="KAG2325437.1"/>
    <property type="molecule type" value="Genomic_DNA"/>
</dbReference>
<keyword evidence="9" id="KW-1185">Reference proteome</keyword>
<dbReference type="OrthoDB" id="1100335at2759"/>
<dbReference type="GO" id="GO:0009653">
    <property type="term" value="P:anatomical structure morphogenesis"/>
    <property type="evidence" value="ECO:0007669"/>
    <property type="project" value="UniProtKB-ARBA"/>
</dbReference>
<name>A0A8X8B8Y2_BRACI</name>
<evidence type="ECO:0000259" key="7">
    <source>
        <dbReference type="PROSITE" id="PS50843"/>
    </source>
</evidence>
<evidence type="ECO:0000256" key="2">
    <source>
        <dbReference type="ARBA" id="ARBA00022525"/>
    </source>
</evidence>
<evidence type="ECO:0000313" key="8">
    <source>
        <dbReference type="EMBL" id="KAG2325437.1"/>
    </source>
</evidence>
<comment type="caution">
    <text evidence="8">The sequence shown here is derived from an EMBL/GenBank/DDBJ whole genome shotgun (WGS) entry which is preliminary data.</text>
</comment>
<keyword evidence="5" id="KW-0732">Signal</keyword>
<dbReference type="Gene3D" id="2.40.40.10">
    <property type="entry name" value="RlpA-like domain"/>
    <property type="match status" value="1"/>
</dbReference>
<comment type="subcellular location">
    <subcellularLocation>
        <location evidence="1">Secreted</location>
    </subcellularLocation>
</comment>
<dbReference type="PANTHER" id="PTHR31692:SF117">
    <property type="entry name" value="EXPANSIN-LIKE EG45 DOMAIN-CONTAINING PROTEIN"/>
    <property type="match status" value="1"/>
</dbReference>
<proteinExistence type="inferred from homology"/>
<evidence type="ECO:0000313" key="9">
    <source>
        <dbReference type="Proteomes" id="UP000886595"/>
    </source>
</evidence>
<dbReference type="Gene3D" id="2.60.40.760">
    <property type="entry name" value="Expansin, cellulose-binding-like domain"/>
    <property type="match status" value="1"/>
</dbReference>
<dbReference type="CDD" id="cd22275">
    <property type="entry name" value="DPBB_EXPB_N"/>
    <property type="match status" value="1"/>
</dbReference>
<dbReference type="InterPro" id="IPR007112">
    <property type="entry name" value="Expansin/allergen_DPBB_dom"/>
</dbReference>
<evidence type="ECO:0000259" key="6">
    <source>
        <dbReference type="PROSITE" id="PS50842"/>
    </source>
</evidence>
<dbReference type="PRINTS" id="PR01225">
    <property type="entry name" value="EXPANSNFAMLY"/>
</dbReference>
<dbReference type="InterPro" id="IPR009009">
    <property type="entry name" value="RlpA-like_DPBB"/>
</dbReference>
<dbReference type="InterPro" id="IPR005795">
    <property type="entry name" value="LolPI"/>
</dbReference>
<protein>
    <submittedName>
        <fullName evidence="8">Uncharacterized protein</fullName>
    </submittedName>
</protein>
<dbReference type="Proteomes" id="UP000886595">
    <property type="component" value="Unassembled WGS sequence"/>
</dbReference>
<dbReference type="PROSITE" id="PS50843">
    <property type="entry name" value="EXPANSIN_CBD"/>
    <property type="match status" value="1"/>
</dbReference>
<dbReference type="Pfam" id="PF01357">
    <property type="entry name" value="Expansin_C"/>
    <property type="match status" value="1"/>
</dbReference>
<gene>
    <name evidence="8" type="ORF">Bca52824_008165</name>
</gene>
<dbReference type="PANTHER" id="PTHR31692">
    <property type="entry name" value="EXPANSIN-B3"/>
    <property type="match status" value="1"/>
</dbReference>
<evidence type="ECO:0000256" key="5">
    <source>
        <dbReference type="SAM" id="SignalP"/>
    </source>
</evidence>
<dbReference type="SUPFAM" id="SSF50685">
    <property type="entry name" value="Barwin-like endoglucanases"/>
    <property type="match status" value="1"/>
</dbReference>
<dbReference type="SUPFAM" id="SSF49590">
    <property type="entry name" value="PHL pollen allergen"/>
    <property type="match status" value="1"/>
</dbReference>
<dbReference type="InterPro" id="IPR007118">
    <property type="entry name" value="Expan_Lol_pI"/>
</dbReference>
<accession>A0A8X8B8Y2</accession>
<evidence type="ECO:0000256" key="1">
    <source>
        <dbReference type="ARBA" id="ARBA00004613"/>
    </source>
</evidence>
<reference evidence="8 9" key="1">
    <citation type="submission" date="2020-02" db="EMBL/GenBank/DDBJ databases">
        <authorList>
            <person name="Ma Q."/>
            <person name="Huang Y."/>
            <person name="Song X."/>
            <person name="Pei D."/>
        </authorList>
    </citation>
    <scope>NUCLEOTIDE SEQUENCE [LARGE SCALE GENOMIC DNA]</scope>
    <source>
        <strain evidence="8">Sxm20200214</strain>
        <tissue evidence="8">Leaf</tissue>
    </source>
</reference>
<feature type="domain" description="Expansin-like CBD" evidence="7">
    <location>
        <begin position="169"/>
        <end position="250"/>
    </location>
</feature>
<dbReference type="PROSITE" id="PS50842">
    <property type="entry name" value="EXPANSIN_EG45"/>
    <property type="match status" value="1"/>
</dbReference>
<feature type="chain" id="PRO_5036472691" evidence="5">
    <location>
        <begin position="26"/>
        <end position="366"/>
    </location>
</feature>
<dbReference type="GO" id="GO:0005576">
    <property type="term" value="C:extracellular region"/>
    <property type="evidence" value="ECO:0007669"/>
    <property type="project" value="UniProtKB-SubCell"/>
</dbReference>
<feature type="domain" description="Expansin-like EG45" evidence="6">
    <location>
        <begin position="49"/>
        <end position="156"/>
    </location>
</feature>
<dbReference type="AlphaFoldDB" id="A0A8X8B8Y2"/>
<sequence>MALFTCKYFCFIVALFAISLKLCHCHNKTHWNDAGITWYGEREGFGSSGGACGYGDAVAKPPYNCMISAGGPSIYQDGKGCGTCYEVVCDHPFCTKRPVKVMISDECPGCTKSAVHFDLSGKAFGALAKPGQGDQLRNLGELKVKYKRVFCEHPNSKIAIHIDPGANPYYMSFAVKFVNGDGNFECVEIQPAGEAYLKMEAMRSAVWKLNAGRALKGPFDVRLTSAVTKTVLVAKCVIPEKWSPGAIYHSHVNYAVPTFVHKKPVHHKPIHRKPIHHKPIHHKPIHHKPIHHRKPIHRKPIHRKPIPRKSIHRKPIHRKPIHHKLIHRKPIHHKLIHRKPIHHKPIHRKPIHHKPCHHKPPHKAHK</sequence>
<dbReference type="InterPro" id="IPR036749">
    <property type="entry name" value="Expansin_CBD_sf"/>
</dbReference>